<feature type="domain" description="Tyrosine specific protein phosphatases" evidence="13">
    <location>
        <begin position="1267"/>
        <end position="1341"/>
    </location>
</feature>
<feature type="signal peptide" evidence="11">
    <location>
        <begin position="1"/>
        <end position="28"/>
    </location>
</feature>
<evidence type="ECO:0000256" key="10">
    <source>
        <dbReference type="SAM" id="Phobius"/>
    </source>
</evidence>
<reference evidence="15 16" key="2">
    <citation type="journal article" date="2007" name="PLoS Biol.">
        <title>Principles of genome evolution in the Drosophila melanogaster species group.</title>
        <authorList>
            <person name="Ranz J.M."/>
            <person name="Maurin D."/>
            <person name="Chan Y.S."/>
            <person name="von Grotthuss M."/>
            <person name="Hillier L.W."/>
            <person name="Roote J."/>
            <person name="Ashburner M."/>
            <person name="Bergman C.M."/>
        </authorList>
    </citation>
    <scope>NUCLEOTIDE SEQUENCE [LARGE SCALE GENOMIC DNA]</scope>
    <source>
        <strain evidence="16">Tai18E2 / Tucson 14021-0261.01</strain>
    </source>
</reference>
<evidence type="ECO:0000256" key="1">
    <source>
        <dbReference type="ARBA" id="ARBA00004167"/>
    </source>
</evidence>
<evidence type="ECO:0000256" key="3">
    <source>
        <dbReference type="ARBA" id="ARBA00022729"/>
    </source>
</evidence>
<evidence type="ECO:0000259" key="14">
    <source>
        <dbReference type="PROSITE" id="PS50853"/>
    </source>
</evidence>
<evidence type="ECO:0000256" key="7">
    <source>
        <dbReference type="ARBA" id="ARBA00023136"/>
    </source>
</evidence>
<keyword evidence="4 15" id="KW-0378">Hydrolase</keyword>
<dbReference type="KEGG" id="dya:Dyak_GE14093"/>
<dbReference type="InterPro" id="IPR029021">
    <property type="entry name" value="Prot-tyrosine_phosphatase-like"/>
</dbReference>
<comment type="subcellular location">
    <subcellularLocation>
        <location evidence="1">Membrane</location>
        <topology evidence="1">Single-pass membrane protein</topology>
    </subcellularLocation>
</comment>
<feature type="transmembrane region" description="Helical" evidence="10">
    <location>
        <begin position="1039"/>
        <end position="1063"/>
    </location>
</feature>
<dbReference type="InterPro" id="IPR003961">
    <property type="entry name" value="FN3_dom"/>
</dbReference>
<dbReference type="GO" id="GO:0035075">
    <property type="term" value="P:response to ecdysone"/>
    <property type="evidence" value="ECO:0007669"/>
    <property type="project" value="EnsemblMetazoa"/>
</dbReference>
<evidence type="ECO:0000256" key="6">
    <source>
        <dbReference type="ARBA" id="ARBA00022989"/>
    </source>
</evidence>
<feature type="compositionally biased region" description="Low complexity" evidence="9">
    <location>
        <begin position="275"/>
        <end position="299"/>
    </location>
</feature>
<evidence type="ECO:0000256" key="4">
    <source>
        <dbReference type="ARBA" id="ARBA00022801"/>
    </source>
</evidence>
<feature type="domain" description="Tyrosine-protein phosphatase" evidence="12">
    <location>
        <begin position="1102"/>
        <end position="1350"/>
    </location>
</feature>
<dbReference type="CDD" id="cd00047">
    <property type="entry name" value="PTPc"/>
    <property type="match status" value="1"/>
</dbReference>
<evidence type="ECO:0000256" key="11">
    <source>
        <dbReference type="SAM" id="SignalP"/>
    </source>
</evidence>
<dbReference type="PRINTS" id="PR00700">
    <property type="entry name" value="PRTYPHPHTASE"/>
</dbReference>
<dbReference type="EMBL" id="CM000158">
    <property type="protein sequence ID" value="EDW91977.1"/>
    <property type="molecule type" value="Genomic_DNA"/>
</dbReference>
<dbReference type="FunFam" id="3.90.190.10:FF:000101">
    <property type="entry name" value="phosphatidylinositol phosphatase PTPRQ"/>
    <property type="match status" value="1"/>
</dbReference>
<dbReference type="SUPFAM" id="SSF52799">
    <property type="entry name" value="(Phosphotyrosine protein) phosphatases II"/>
    <property type="match status" value="1"/>
</dbReference>
<dbReference type="SMART" id="SM00060">
    <property type="entry name" value="FN3"/>
    <property type="match status" value="5"/>
</dbReference>
<dbReference type="SMART" id="SM00404">
    <property type="entry name" value="PTPc_motif"/>
    <property type="match status" value="1"/>
</dbReference>
<evidence type="ECO:0000259" key="13">
    <source>
        <dbReference type="PROSITE" id="PS50056"/>
    </source>
</evidence>
<dbReference type="InterPro" id="IPR000242">
    <property type="entry name" value="PTP_cat"/>
</dbReference>
<dbReference type="GO" id="GO:0005001">
    <property type="term" value="F:transmembrane receptor protein tyrosine phosphatase activity"/>
    <property type="evidence" value="ECO:0007669"/>
    <property type="project" value="EnsemblMetazoa"/>
</dbReference>
<dbReference type="PROSITE" id="PS00383">
    <property type="entry name" value="TYR_PHOSPHATASE_1"/>
    <property type="match status" value="1"/>
</dbReference>
<keyword evidence="6 10" id="KW-1133">Transmembrane helix</keyword>
<dbReference type="Gene3D" id="2.60.40.10">
    <property type="entry name" value="Immunoglobulins"/>
    <property type="match status" value="3"/>
</dbReference>
<dbReference type="PROSITE" id="PS50853">
    <property type="entry name" value="FN3"/>
    <property type="match status" value="2"/>
</dbReference>
<dbReference type="Pfam" id="PF00041">
    <property type="entry name" value="fn3"/>
    <property type="match status" value="1"/>
</dbReference>
<dbReference type="PROSITE" id="PS50056">
    <property type="entry name" value="TYR_PHOSPHATASE_2"/>
    <property type="match status" value="1"/>
</dbReference>
<dbReference type="SMART" id="SM00194">
    <property type="entry name" value="PTPc"/>
    <property type="match status" value="1"/>
</dbReference>
<evidence type="ECO:0000256" key="8">
    <source>
        <dbReference type="ARBA" id="ARBA00023180"/>
    </source>
</evidence>
<evidence type="ECO:0000256" key="2">
    <source>
        <dbReference type="ARBA" id="ARBA00022692"/>
    </source>
</evidence>
<sequence>MHFTDWKQSFRVHALILALVLWIAGVQGQTDDPRVAVSESQELADKVEVSVVSTVYTLAFSISDESEYSISKVTCRNGTGSETEANAAHVCENLNPCTFYTSVVSFRSKVVGKPTPSDQTKYAYTEYKQPKTKVTSVVATANTIKVTWQTTDRACVESFGIAAKATDYTKSVQLLNDKSSQTFVNLSACLTHTITLDTKNNASVVVDTDTTDVDTQYAEPGDLAMNITNLASGITVVTWGDPSEKNCISNYVFKWQRNDCGTDQNQDTTTDEPSTETTNDADYVTTTPMETTPDTPSDTVQCEWTDVSSDGKLREYLLTDLQGCELYTFQVFINENSTAKASQQFTSAEKMVSAVYEPRPTADPTQLHWTWSSPQNHPKCVANYNVTLTGPIQRSENKTYNVVTKETFATFADLDPCGIYLVEIVPNQLNGTTGTKYQEQSTVAEDQPSEIQDPVVEPSAYSMEVSWKTPTYADLCIDGYRLSGWMEDDKLVEVEALSVTTQNTTVVFDKNLLACQLYILQIIPYTKENLDGQLRQVSVETKAAIVDISKVKLERKQAGSDFIELIAFNADYNNTCPTIFALFSCNATTQVRHPYAEQYVEGHSKQGFNASLSPLSPYTVHVCRVILYNVAGPSDPYILANLQTTAYFPEVPENVTLEKSTVSSLLFNWDPPTYTNGPMKYYQVFLMRHEPSYFVPEECAEVPQDTKSETKGDPNVNFTGLAPAVRYMMQVAAQNDFGMGTYTEPVIGTTLPAVSDSVTQLTVLSQGPKNNNTEYEANVTITWNVPCKSNGVIEYFQLNFTGSRTNYAPVTLQRRVQLDTWNKQGRMSYTETEMQPQFDYTVEVSVKNRDVEQLSSSVTGKWQSPPGLPTIPSEELIKQMRANVDETSSPTKTAIVRLPADIMTSEFGDIKWMALMVSQKNCAGVPHLKYDVSSDWPKVLSYQDAGADGTGDCSLEYQTTEERWHPEPVQRLGRNGQLTSEEEIVFTIGVDKCSEITKTYCNGPLLPDTDYNVVVRLFTASGYSDAAVLNFKTKAAIKVTLILVSVCSCLLLAFVLGLTVLWVRKRLDWKRDSGQGIEDPFGNVIAKNFAIFYAEVAKPEKLTREFKEITVVALELSYSASELGCHKNRYADIYPYDKNRVILDIDAEGSDYINASFIDGHTRKKEYIATQGPKPESVMDFWRMVLQYNVRVIVQVTQFREGNTIKCHEYYPYNARGLTVTIKSKEVLELYDRTELTVVHDKYGLKEKVIHYYFKKWPDHGVPEDPMHLIAFVKRVKAERRPSYSPIVVHCSAGVGRTGTFIGLDLIMQRLKSESKINIFETVKKLRFQRMKMVQTQQQYTFLYACTYELVKHKIPRAALKMEGRSKSETMPAIPAPKKVSFPDVDVGDGKVSSAPLSEVENGVPILQLPARYSSQRRSSPPDENGGPTTSSNM</sequence>
<dbReference type="InterPro" id="IPR036116">
    <property type="entry name" value="FN3_sf"/>
</dbReference>
<evidence type="ECO:0000313" key="16">
    <source>
        <dbReference type="Proteomes" id="UP000002282"/>
    </source>
</evidence>
<dbReference type="PhylomeDB" id="B4P6Q0"/>
<dbReference type="GO" id="GO:0035096">
    <property type="term" value="P:larval midgut cell programmed cell death"/>
    <property type="evidence" value="ECO:0007669"/>
    <property type="project" value="EnsemblMetazoa"/>
</dbReference>
<feature type="region of interest" description="Disordered" evidence="9">
    <location>
        <begin position="262"/>
        <end position="299"/>
    </location>
</feature>
<dbReference type="InterPro" id="IPR003595">
    <property type="entry name" value="Tyr_Pase_cat"/>
</dbReference>
<keyword evidence="16" id="KW-1185">Reference proteome</keyword>
<organism evidence="15 16">
    <name type="scientific">Drosophila yakuba</name>
    <name type="common">Fruit fly</name>
    <dbReference type="NCBI Taxonomy" id="7245"/>
    <lineage>
        <taxon>Eukaryota</taxon>
        <taxon>Metazoa</taxon>
        <taxon>Ecdysozoa</taxon>
        <taxon>Arthropoda</taxon>
        <taxon>Hexapoda</taxon>
        <taxon>Insecta</taxon>
        <taxon>Pterygota</taxon>
        <taxon>Neoptera</taxon>
        <taxon>Endopterygota</taxon>
        <taxon>Diptera</taxon>
        <taxon>Brachycera</taxon>
        <taxon>Muscomorpha</taxon>
        <taxon>Ephydroidea</taxon>
        <taxon>Drosophilidae</taxon>
        <taxon>Drosophila</taxon>
        <taxon>Sophophora</taxon>
    </lineage>
</organism>
<dbReference type="HOGENOM" id="CLU_269830_0_0_1"/>
<dbReference type="Pfam" id="PF00102">
    <property type="entry name" value="Y_phosphatase"/>
    <property type="match status" value="1"/>
</dbReference>
<evidence type="ECO:0000256" key="9">
    <source>
        <dbReference type="SAM" id="MobiDB-lite"/>
    </source>
</evidence>
<evidence type="ECO:0000313" key="15">
    <source>
        <dbReference type="EMBL" id="EDW91977.1"/>
    </source>
</evidence>
<feature type="region of interest" description="Disordered" evidence="9">
    <location>
        <begin position="1406"/>
        <end position="1434"/>
    </location>
</feature>
<dbReference type="Gene3D" id="3.90.190.10">
    <property type="entry name" value="Protein tyrosine phosphatase superfamily"/>
    <property type="match status" value="1"/>
</dbReference>
<dbReference type="CDD" id="cd00063">
    <property type="entry name" value="FN3"/>
    <property type="match status" value="2"/>
</dbReference>
<dbReference type="PANTHER" id="PTHR46957:SF3">
    <property type="entry name" value="CYTOKINE RECEPTOR"/>
    <property type="match status" value="1"/>
</dbReference>
<dbReference type="OrthoDB" id="5854685at2759"/>
<reference evidence="15 16" key="1">
    <citation type="journal article" date="2007" name="Nature">
        <title>Evolution of genes and genomes on the Drosophila phylogeny.</title>
        <authorList>
            <consortium name="Drosophila 12 Genomes Consortium"/>
            <person name="Clark A.G."/>
            <person name="Eisen M.B."/>
            <person name="Smith D.R."/>
            <person name="Bergman C.M."/>
            <person name="Oliver B."/>
            <person name="Markow T.A."/>
            <person name="Kaufman T.C."/>
            <person name="Kellis M."/>
            <person name="Gelbart W."/>
            <person name="Iyer V.N."/>
            <person name="Pollard D.A."/>
            <person name="Sackton T.B."/>
            <person name="Larracuente A.M."/>
            <person name="Singh N.D."/>
            <person name="Abad J.P."/>
            <person name="Abt D.N."/>
            <person name="Adryan B."/>
            <person name="Aguade M."/>
            <person name="Akashi H."/>
            <person name="Anderson W.W."/>
            <person name="Aquadro C.F."/>
            <person name="Ardell D.H."/>
            <person name="Arguello R."/>
            <person name="Artieri C.G."/>
            <person name="Barbash D.A."/>
            <person name="Barker D."/>
            <person name="Barsanti P."/>
            <person name="Batterham P."/>
            <person name="Batzoglou S."/>
            <person name="Begun D."/>
            <person name="Bhutkar A."/>
            <person name="Blanco E."/>
            <person name="Bosak S.A."/>
            <person name="Bradley R.K."/>
            <person name="Brand A.D."/>
            <person name="Brent M.R."/>
            <person name="Brooks A.N."/>
            <person name="Brown R.H."/>
            <person name="Butlin R.K."/>
            <person name="Caggese C."/>
            <person name="Calvi B.R."/>
            <person name="Bernardo de Carvalho A."/>
            <person name="Caspi A."/>
            <person name="Castrezana S."/>
            <person name="Celniker S.E."/>
            <person name="Chang J.L."/>
            <person name="Chapple C."/>
            <person name="Chatterji S."/>
            <person name="Chinwalla A."/>
            <person name="Civetta A."/>
            <person name="Clifton S.W."/>
            <person name="Comeron J.M."/>
            <person name="Costello J.C."/>
            <person name="Coyne J.A."/>
            <person name="Daub J."/>
            <person name="David R.G."/>
            <person name="Delcher A.L."/>
            <person name="Delehaunty K."/>
            <person name="Do C.B."/>
            <person name="Ebling H."/>
            <person name="Edwards K."/>
            <person name="Eickbush T."/>
            <person name="Evans J.D."/>
            <person name="Filipski A."/>
            <person name="Findeiss S."/>
            <person name="Freyhult E."/>
            <person name="Fulton L."/>
            <person name="Fulton R."/>
            <person name="Garcia A.C."/>
            <person name="Gardiner A."/>
            <person name="Garfield D.A."/>
            <person name="Garvin B.E."/>
            <person name="Gibson G."/>
            <person name="Gilbert D."/>
            <person name="Gnerre S."/>
            <person name="Godfrey J."/>
            <person name="Good R."/>
            <person name="Gotea V."/>
            <person name="Gravely B."/>
            <person name="Greenberg A.J."/>
            <person name="Griffiths-Jones S."/>
            <person name="Gross S."/>
            <person name="Guigo R."/>
            <person name="Gustafson E.A."/>
            <person name="Haerty W."/>
            <person name="Hahn M.W."/>
            <person name="Halligan D.L."/>
            <person name="Halpern A.L."/>
            <person name="Halter G.M."/>
            <person name="Han M.V."/>
            <person name="Heger A."/>
            <person name="Hillier L."/>
            <person name="Hinrichs A.S."/>
            <person name="Holmes I."/>
            <person name="Hoskins R.A."/>
            <person name="Hubisz M.J."/>
            <person name="Hultmark D."/>
            <person name="Huntley M.A."/>
            <person name="Jaffe D.B."/>
            <person name="Jagadeeshan S."/>
            <person name="Jeck W.R."/>
            <person name="Johnson J."/>
            <person name="Jones C.D."/>
            <person name="Jordan W.C."/>
            <person name="Karpen G.H."/>
            <person name="Kataoka E."/>
            <person name="Keightley P.D."/>
            <person name="Kheradpour P."/>
            <person name="Kirkness E.F."/>
            <person name="Koerich L.B."/>
            <person name="Kristiansen K."/>
            <person name="Kudrna D."/>
            <person name="Kulathinal R.J."/>
            <person name="Kumar S."/>
            <person name="Kwok R."/>
            <person name="Lander E."/>
            <person name="Langley C.H."/>
            <person name="Lapoint R."/>
            <person name="Lazzaro B.P."/>
            <person name="Lee S.J."/>
            <person name="Levesque L."/>
            <person name="Li R."/>
            <person name="Lin C.F."/>
            <person name="Lin M.F."/>
            <person name="Lindblad-Toh K."/>
            <person name="Llopart A."/>
            <person name="Long M."/>
            <person name="Low L."/>
            <person name="Lozovsky E."/>
            <person name="Lu J."/>
            <person name="Luo M."/>
            <person name="Machado C.A."/>
            <person name="Makalowski W."/>
            <person name="Marzo M."/>
            <person name="Matsuda M."/>
            <person name="Matzkin L."/>
            <person name="McAllister B."/>
            <person name="McBride C.S."/>
            <person name="McKernan B."/>
            <person name="McKernan K."/>
            <person name="Mendez-Lago M."/>
            <person name="Minx P."/>
            <person name="Mollenhauer M.U."/>
            <person name="Montooth K."/>
            <person name="Mount S.M."/>
            <person name="Mu X."/>
            <person name="Myers E."/>
            <person name="Negre B."/>
            <person name="Newfeld S."/>
            <person name="Nielsen R."/>
            <person name="Noor M.A."/>
            <person name="O'Grady P."/>
            <person name="Pachter L."/>
            <person name="Papaceit M."/>
            <person name="Parisi M.J."/>
            <person name="Parisi M."/>
            <person name="Parts L."/>
            <person name="Pedersen J.S."/>
            <person name="Pesole G."/>
            <person name="Phillippy A.M."/>
            <person name="Ponting C.P."/>
            <person name="Pop M."/>
            <person name="Porcelli D."/>
            <person name="Powell J.R."/>
            <person name="Prohaska S."/>
            <person name="Pruitt K."/>
            <person name="Puig M."/>
            <person name="Quesneville H."/>
            <person name="Ram K.R."/>
            <person name="Rand D."/>
            <person name="Rasmussen M.D."/>
            <person name="Reed L.K."/>
            <person name="Reenan R."/>
            <person name="Reily A."/>
            <person name="Remington K.A."/>
            <person name="Rieger T.T."/>
            <person name="Ritchie M.G."/>
            <person name="Robin C."/>
            <person name="Rogers Y.H."/>
            <person name="Rohde C."/>
            <person name="Rozas J."/>
            <person name="Rubenfield M.J."/>
            <person name="Ruiz A."/>
            <person name="Russo S."/>
            <person name="Salzberg S.L."/>
            <person name="Sanchez-Gracia A."/>
            <person name="Saranga D.J."/>
            <person name="Sato H."/>
            <person name="Schaeffer S.W."/>
            <person name="Schatz M.C."/>
            <person name="Schlenke T."/>
            <person name="Schwartz R."/>
            <person name="Segarra C."/>
            <person name="Singh R.S."/>
            <person name="Sirot L."/>
            <person name="Sirota M."/>
            <person name="Sisneros N.B."/>
            <person name="Smith C.D."/>
            <person name="Smith T.F."/>
            <person name="Spieth J."/>
            <person name="Stage D.E."/>
            <person name="Stark A."/>
            <person name="Stephan W."/>
            <person name="Strausberg R.L."/>
            <person name="Strempel S."/>
            <person name="Sturgill D."/>
            <person name="Sutton G."/>
            <person name="Sutton G.G."/>
            <person name="Tao W."/>
            <person name="Teichmann S."/>
            <person name="Tobari Y.N."/>
            <person name="Tomimura Y."/>
            <person name="Tsolas J.M."/>
            <person name="Valente V.L."/>
            <person name="Venter E."/>
            <person name="Venter J.C."/>
            <person name="Vicario S."/>
            <person name="Vieira F.G."/>
            <person name="Vilella A.J."/>
            <person name="Villasante A."/>
            <person name="Walenz B."/>
            <person name="Wang J."/>
            <person name="Wasserman M."/>
            <person name="Watts T."/>
            <person name="Wilson D."/>
            <person name="Wilson R.K."/>
            <person name="Wing R.A."/>
            <person name="Wolfner M.F."/>
            <person name="Wong A."/>
            <person name="Wong G.K."/>
            <person name="Wu C.I."/>
            <person name="Wu G."/>
            <person name="Yamamoto D."/>
            <person name="Yang H.P."/>
            <person name="Yang S.P."/>
            <person name="Yorke J.A."/>
            <person name="Yoshida K."/>
            <person name="Zdobnov E."/>
            <person name="Zhang P."/>
            <person name="Zhang Y."/>
            <person name="Zimin A.V."/>
            <person name="Baldwin J."/>
            <person name="Abdouelleil A."/>
            <person name="Abdulkadir J."/>
            <person name="Abebe A."/>
            <person name="Abera B."/>
            <person name="Abreu J."/>
            <person name="Acer S.C."/>
            <person name="Aftuck L."/>
            <person name="Alexander A."/>
            <person name="An P."/>
            <person name="Anderson E."/>
            <person name="Anderson S."/>
            <person name="Arachi H."/>
            <person name="Azer M."/>
            <person name="Bachantsang P."/>
            <person name="Barry A."/>
            <person name="Bayul T."/>
            <person name="Berlin A."/>
            <person name="Bessette D."/>
            <person name="Bloom T."/>
            <person name="Blye J."/>
            <person name="Boguslavskiy L."/>
            <person name="Bonnet C."/>
            <person name="Boukhgalter B."/>
            <person name="Bourzgui I."/>
            <person name="Brown A."/>
            <person name="Cahill P."/>
            <person name="Channer S."/>
            <person name="Cheshatsang Y."/>
            <person name="Chuda L."/>
            <person name="Citroen M."/>
            <person name="Collymore A."/>
            <person name="Cooke P."/>
            <person name="Costello M."/>
            <person name="D'Aco K."/>
            <person name="Daza R."/>
            <person name="De Haan G."/>
            <person name="DeGray S."/>
            <person name="DeMaso C."/>
            <person name="Dhargay N."/>
            <person name="Dooley K."/>
            <person name="Dooley E."/>
            <person name="Doricent M."/>
            <person name="Dorje P."/>
            <person name="Dorjee K."/>
            <person name="Dupes A."/>
            <person name="Elong R."/>
            <person name="Falk J."/>
            <person name="Farina A."/>
            <person name="Faro S."/>
            <person name="Ferguson D."/>
            <person name="Fisher S."/>
            <person name="Foley C.D."/>
            <person name="Franke A."/>
            <person name="Friedrich D."/>
            <person name="Gadbois L."/>
            <person name="Gearin G."/>
            <person name="Gearin C.R."/>
            <person name="Giannoukos G."/>
            <person name="Goode T."/>
            <person name="Graham J."/>
            <person name="Grandbois E."/>
            <person name="Grewal S."/>
            <person name="Gyaltsen K."/>
            <person name="Hafez N."/>
            <person name="Hagos B."/>
            <person name="Hall J."/>
            <person name="Henson C."/>
            <person name="Hollinger A."/>
            <person name="Honan T."/>
            <person name="Huard M.D."/>
            <person name="Hughes L."/>
            <person name="Hurhula B."/>
            <person name="Husby M.E."/>
            <person name="Kamat A."/>
            <person name="Kanga B."/>
            <person name="Kashin S."/>
            <person name="Khazanovich D."/>
            <person name="Kisner P."/>
            <person name="Lance K."/>
            <person name="Lara M."/>
            <person name="Lee W."/>
            <person name="Lennon N."/>
            <person name="Letendre F."/>
            <person name="LeVine R."/>
            <person name="Lipovsky A."/>
            <person name="Liu X."/>
            <person name="Liu J."/>
            <person name="Liu S."/>
            <person name="Lokyitsang T."/>
            <person name="Lokyitsang Y."/>
            <person name="Lubonja R."/>
            <person name="Lui A."/>
            <person name="MacDonald P."/>
            <person name="Magnisalis V."/>
            <person name="Maru K."/>
            <person name="Matthews C."/>
            <person name="McCusker W."/>
            <person name="McDonough S."/>
            <person name="Mehta T."/>
            <person name="Meldrim J."/>
            <person name="Meneus L."/>
            <person name="Mihai O."/>
            <person name="Mihalev A."/>
            <person name="Mihova T."/>
            <person name="Mittelman R."/>
            <person name="Mlenga V."/>
            <person name="Montmayeur A."/>
            <person name="Mulrain L."/>
            <person name="Navidi A."/>
            <person name="Naylor J."/>
            <person name="Negash T."/>
            <person name="Nguyen T."/>
            <person name="Nguyen N."/>
            <person name="Nicol R."/>
            <person name="Norbu C."/>
            <person name="Norbu N."/>
            <person name="Novod N."/>
            <person name="O'Neill B."/>
            <person name="Osman S."/>
            <person name="Markiewicz E."/>
            <person name="Oyono O.L."/>
            <person name="Patti C."/>
            <person name="Phunkhang P."/>
            <person name="Pierre F."/>
            <person name="Priest M."/>
            <person name="Raghuraman S."/>
            <person name="Rege F."/>
            <person name="Reyes R."/>
            <person name="Rise C."/>
            <person name="Rogov P."/>
            <person name="Ross K."/>
            <person name="Ryan E."/>
            <person name="Settipalli S."/>
            <person name="Shea T."/>
            <person name="Sherpa N."/>
            <person name="Shi L."/>
            <person name="Shih D."/>
            <person name="Sparrow T."/>
            <person name="Spaulding J."/>
            <person name="Stalker J."/>
            <person name="Stange-Thomann N."/>
            <person name="Stavropoulos S."/>
            <person name="Stone C."/>
            <person name="Strader C."/>
            <person name="Tesfaye S."/>
            <person name="Thomson T."/>
            <person name="Thoulutsang Y."/>
            <person name="Thoulutsang D."/>
            <person name="Topham K."/>
            <person name="Topping I."/>
            <person name="Tsamla T."/>
            <person name="Vassiliev H."/>
            <person name="Vo A."/>
            <person name="Wangchuk T."/>
            <person name="Wangdi T."/>
            <person name="Weiand M."/>
            <person name="Wilkinson J."/>
            <person name="Wilson A."/>
            <person name="Yadav S."/>
            <person name="Young G."/>
            <person name="Yu Q."/>
            <person name="Zembek L."/>
            <person name="Zhong D."/>
            <person name="Zimmer A."/>
            <person name="Zwirko Z."/>
            <person name="Jaffe D.B."/>
            <person name="Alvarez P."/>
            <person name="Brockman W."/>
            <person name="Butler J."/>
            <person name="Chin C."/>
            <person name="Gnerre S."/>
            <person name="Grabherr M."/>
            <person name="Kleber M."/>
            <person name="Mauceli E."/>
            <person name="MacCallum I."/>
        </authorList>
    </citation>
    <scope>NUCLEOTIDE SEQUENCE [LARGE SCALE GENOMIC DNA]</scope>
    <source>
        <strain evidence="16">Tai18E2 / Tucson 14021-0261.01</strain>
    </source>
</reference>
<dbReference type="InterPro" id="IPR013783">
    <property type="entry name" value="Ig-like_fold"/>
</dbReference>
<dbReference type="PANTHER" id="PTHR46957">
    <property type="entry name" value="CYTOKINE RECEPTOR"/>
    <property type="match status" value="1"/>
</dbReference>
<dbReference type="InterPro" id="IPR000387">
    <property type="entry name" value="Tyr_Pase_dom"/>
</dbReference>
<accession>B4P6Q0</accession>
<keyword evidence="7 10" id="KW-0472">Membrane</keyword>
<dbReference type="Proteomes" id="UP000002282">
    <property type="component" value="Chromosome 2R"/>
</dbReference>
<feature type="domain" description="Fibronectin type-III" evidence="14">
    <location>
        <begin position="651"/>
        <end position="753"/>
    </location>
</feature>
<keyword evidence="8" id="KW-0325">Glycoprotein</keyword>
<name>B4P6Q0_DROYA</name>
<dbReference type="GO" id="GO:0008045">
    <property type="term" value="P:motor neuron axon guidance"/>
    <property type="evidence" value="ECO:0007669"/>
    <property type="project" value="EnsemblMetazoa"/>
</dbReference>
<protein>
    <submittedName>
        <fullName evidence="15">Uncharacterized protein</fullName>
    </submittedName>
</protein>
<dbReference type="InterPro" id="IPR050713">
    <property type="entry name" value="RTP_Phos/Ushers"/>
</dbReference>
<keyword evidence="2 10" id="KW-0812">Transmembrane</keyword>
<dbReference type="InterPro" id="IPR016130">
    <property type="entry name" value="Tyr_Pase_AS"/>
</dbReference>
<feature type="domain" description="Fibronectin type-III" evidence="14">
    <location>
        <begin position="447"/>
        <end position="544"/>
    </location>
</feature>
<gene>
    <name evidence="15" type="primary">Dyak\GE14093</name>
    <name evidence="15" type="synonym">dyak_GLEANR_14244</name>
    <name evidence="15" type="synonym">GE14093</name>
    <name evidence="15" type="ORF">Dyak_GE14093</name>
</gene>
<dbReference type="SUPFAM" id="SSF49265">
    <property type="entry name" value="Fibronectin type III"/>
    <property type="match status" value="3"/>
</dbReference>
<evidence type="ECO:0000256" key="5">
    <source>
        <dbReference type="ARBA" id="ARBA00022912"/>
    </source>
</evidence>
<dbReference type="GO" id="GO:0005886">
    <property type="term" value="C:plasma membrane"/>
    <property type="evidence" value="ECO:0007669"/>
    <property type="project" value="EnsemblMetazoa"/>
</dbReference>
<dbReference type="PROSITE" id="PS50055">
    <property type="entry name" value="TYR_PHOSPHATASE_PTP"/>
    <property type="match status" value="1"/>
</dbReference>
<evidence type="ECO:0000259" key="12">
    <source>
        <dbReference type="PROSITE" id="PS50055"/>
    </source>
</evidence>
<dbReference type="OMA" id="GNTIKCH"/>
<proteinExistence type="predicted"/>
<feature type="chain" id="PRO_5002821268" evidence="11">
    <location>
        <begin position="29"/>
        <end position="1434"/>
    </location>
</feature>
<keyword evidence="5" id="KW-0904">Protein phosphatase</keyword>
<dbReference type="eggNOG" id="KOG0791">
    <property type="taxonomic scope" value="Eukaryota"/>
</dbReference>
<keyword evidence="3 11" id="KW-0732">Signal</keyword>